<dbReference type="SUPFAM" id="SSF54001">
    <property type="entry name" value="Cysteine proteinases"/>
    <property type="match status" value="1"/>
</dbReference>
<dbReference type="InterPro" id="IPR013589">
    <property type="entry name" value="Bac_transglu_N"/>
</dbReference>
<dbReference type="PANTHER" id="PTHR33490">
    <property type="entry name" value="BLR5614 PROTEIN-RELATED"/>
    <property type="match status" value="1"/>
</dbReference>
<dbReference type="STRING" id="441209.GCA_001870665_01365"/>
<gene>
    <name evidence="2" type="ORF">BG454_07940</name>
</gene>
<dbReference type="Gene3D" id="3.10.620.30">
    <property type="match status" value="1"/>
</dbReference>
<dbReference type="AlphaFoldDB" id="A0A2K8K8J5"/>
<dbReference type="KEGG" id="rbg:BG454_07940"/>
<dbReference type="InterPro" id="IPR002931">
    <property type="entry name" value="Transglutaminase-like"/>
</dbReference>
<evidence type="ECO:0000313" key="2">
    <source>
        <dbReference type="EMBL" id="ATX65764.1"/>
    </source>
</evidence>
<proteinExistence type="predicted"/>
<keyword evidence="3" id="KW-1185">Reference proteome</keyword>
<protein>
    <submittedName>
        <fullName evidence="2">Transglutaminase family protein</fullName>
    </submittedName>
</protein>
<dbReference type="SMART" id="SM00460">
    <property type="entry name" value="TGc"/>
    <property type="match status" value="1"/>
</dbReference>
<evidence type="ECO:0000259" key="1">
    <source>
        <dbReference type="SMART" id="SM00460"/>
    </source>
</evidence>
<evidence type="ECO:0000313" key="3">
    <source>
        <dbReference type="Proteomes" id="UP000228948"/>
    </source>
</evidence>
<dbReference type="Pfam" id="PF01841">
    <property type="entry name" value="Transglut_core"/>
    <property type="match status" value="1"/>
</dbReference>
<name>A0A2K8K8J5_9RHOB</name>
<dbReference type="EMBL" id="CP024899">
    <property type="protein sequence ID" value="ATX65764.1"/>
    <property type="molecule type" value="Genomic_DNA"/>
</dbReference>
<sequence length="272" mass="29360">MILTVYHKTSYDFASPVGGILQSHRLTPAKCEAQKIIEWQVDVPGAVMGEMFRDGAGDYIQTVSLRMPVTSIEVTVRGIVETTDTSGILRGHRERVPPRAYMRDTLRTEPNRAIRDLVDETLHGKQDAPELERAHLLAAAVAEALPYRPGATHAHTTAAEAMSEGAGVCQDHAQVLIACAHLADMPARYVSGYLNATEDGTPHEASHAWAEIYVAGLGWIGFDASNKCCPNEHYIRLGSGLDAEDAAPIRGLVLGGAAETLDVTVVIEAQQQ</sequence>
<dbReference type="OrthoDB" id="9804023at2"/>
<dbReference type="Pfam" id="PF08379">
    <property type="entry name" value="Bact_transglu_N"/>
    <property type="match status" value="1"/>
</dbReference>
<dbReference type="InterPro" id="IPR038765">
    <property type="entry name" value="Papain-like_cys_pep_sf"/>
</dbReference>
<feature type="domain" description="Transglutaminase-like" evidence="1">
    <location>
        <begin position="161"/>
        <end position="226"/>
    </location>
</feature>
<reference evidence="2 3" key="1">
    <citation type="submission" date="2017-11" db="EMBL/GenBank/DDBJ databases">
        <title>Revised Sequence and Annotation of the Rhodobaca barguzinensis strain alga05 Genome.</title>
        <authorList>
            <person name="Kopejtka K."/>
            <person name="Tomasch J.M."/>
            <person name="Bunk B."/>
            <person name="Koblizek M."/>
        </authorList>
    </citation>
    <scope>NUCLEOTIDE SEQUENCE [LARGE SCALE GENOMIC DNA]</scope>
    <source>
        <strain evidence="3">alga05</strain>
    </source>
</reference>
<dbReference type="PANTHER" id="PTHR33490:SF6">
    <property type="entry name" value="SLL1049 PROTEIN"/>
    <property type="match status" value="1"/>
</dbReference>
<organism evidence="2 3">
    <name type="scientific">Roseinatronobacter bogoriensis subsp. barguzinensis</name>
    <dbReference type="NCBI Taxonomy" id="441209"/>
    <lineage>
        <taxon>Bacteria</taxon>
        <taxon>Pseudomonadati</taxon>
        <taxon>Pseudomonadota</taxon>
        <taxon>Alphaproteobacteria</taxon>
        <taxon>Rhodobacterales</taxon>
        <taxon>Paracoccaceae</taxon>
        <taxon>Roseinatronobacter</taxon>
    </lineage>
</organism>
<dbReference type="Proteomes" id="UP000228948">
    <property type="component" value="Chromosome"/>
</dbReference>
<accession>A0A2K8K8J5</accession>
<dbReference type="RefSeq" id="WP_071480313.1">
    <property type="nucleotide sequence ID" value="NZ_CP024899.1"/>
</dbReference>